<feature type="region of interest" description="Disordered" evidence="5">
    <location>
        <begin position="1"/>
        <end position="42"/>
    </location>
</feature>
<reference evidence="7 8" key="1">
    <citation type="journal article" date="2019" name="Nat. Microbiol.">
        <title>Mediterranean grassland soil C-N compound turnover is dependent on rainfall and depth, and is mediated by genomically divergent microorganisms.</title>
        <authorList>
            <person name="Diamond S."/>
            <person name="Andeer P.F."/>
            <person name="Li Z."/>
            <person name="Crits-Christoph A."/>
            <person name="Burstein D."/>
            <person name="Anantharaman K."/>
            <person name="Lane K.R."/>
            <person name="Thomas B.C."/>
            <person name="Pan C."/>
            <person name="Northen T.R."/>
            <person name="Banfield J.F."/>
        </authorList>
    </citation>
    <scope>NUCLEOTIDE SEQUENCE [LARGE SCALE GENOMIC DNA]</scope>
    <source>
        <strain evidence="7">WS_10</strain>
    </source>
</reference>
<feature type="domain" description="ABC transporter" evidence="6">
    <location>
        <begin position="65"/>
        <end position="299"/>
    </location>
</feature>
<dbReference type="Proteomes" id="UP000319836">
    <property type="component" value="Unassembled WGS sequence"/>
</dbReference>
<dbReference type="InterPro" id="IPR003593">
    <property type="entry name" value="AAA+_ATPase"/>
</dbReference>
<dbReference type="InterPro" id="IPR017871">
    <property type="entry name" value="ABC_transporter-like_CS"/>
</dbReference>
<accession>A0A538UBJ7</accession>
<dbReference type="SMART" id="SM00382">
    <property type="entry name" value="AAA"/>
    <property type="match status" value="1"/>
</dbReference>
<dbReference type="Pfam" id="PF00005">
    <property type="entry name" value="ABC_tran"/>
    <property type="match status" value="1"/>
</dbReference>
<evidence type="ECO:0000256" key="4">
    <source>
        <dbReference type="ARBA" id="ARBA00022840"/>
    </source>
</evidence>
<evidence type="ECO:0000313" key="8">
    <source>
        <dbReference type="Proteomes" id="UP000319836"/>
    </source>
</evidence>
<dbReference type="EMBL" id="VBPA01000015">
    <property type="protein sequence ID" value="TMQ73254.1"/>
    <property type="molecule type" value="Genomic_DNA"/>
</dbReference>
<dbReference type="PROSITE" id="PS50893">
    <property type="entry name" value="ABC_TRANSPORTER_2"/>
    <property type="match status" value="1"/>
</dbReference>
<dbReference type="GO" id="GO:0005524">
    <property type="term" value="F:ATP binding"/>
    <property type="evidence" value="ECO:0007669"/>
    <property type="project" value="UniProtKB-KW"/>
</dbReference>
<keyword evidence="3" id="KW-0547">Nucleotide-binding</keyword>
<dbReference type="GO" id="GO:0016887">
    <property type="term" value="F:ATP hydrolysis activity"/>
    <property type="evidence" value="ECO:0007669"/>
    <property type="project" value="InterPro"/>
</dbReference>
<proteinExistence type="inferred from homology"/>
<gene>
    <name evidence="7" type="ORF">E6K80_00650</name>
</gene>
<dbReference type="SUPFAM" id="SSF52540">
    <property type="entry name" value="P-loop containing nucleoside triphosphate hydrolases"/>
    <property type="match status" value="1"/>
</dbReference>
<dbReference type="PROSITE" id="PS00211">
    <property type="entry name" value="ABC_TRANSPORTER_1"/>
    <property type="match status" value="1"/>
</dbReference>
<evidence type="ECO:0000313" key="7">
    <source>
        <dbReference type="EMBL" id="TMQ73254.1"/>
    </source>
</evidence>
<dbReference type="Gene3D" id="3.40.50.300">
    <property type="entry name" value="P-loop containing nucleotide triphosphate hydrolases"/>
    <property type="match status" value="1"/>
</dbReference>
<dbReference type="PANTHER" id="PTHR43335">
    <property type="entry name" value="ABC TRANSPORTER, ATP-BINDING PROTEIN"/>
    <property type="match status" value="1"/>
</dbReference>
<protein>
    <submittedName>
        <fullName evidence="7">ABC transporter ATP-binding protein</fullName>
    </submittedName>
</protein>
<dbReference type="InterPro" id="IPR003439">
    <property type="entry name" value="ABC_transporter-like_ATP-bd"/>
</dbReference>
<dbReference type="PANTHER" id="PTHR43335:SF4">
    <property type="entry name" value="ABC TRANSPORTER, ATP-BINDING PROTEIN"/>
    <property type="match status" value="1"/>
</dbReference>
<feature type="compositionally biased region" description="Basic residues" evidence="5">
    <location>
        <begin position="1"/>
        <end position="13"/>
    </location>
</feature>
<keyword evidence="4 7" id="KW-0067">ATP-binding</keyword>
<comment type="caution">
    <text evidence="7">The sequence shown here is derived from an EMBL/GenBank/DDBJ whole genome shotgun (WGS) entry which is preliminary data.</text>
</comment>
<sequence>MSRARRLLRRGPLRRQAAETPPTRGIEDVSAQNFDEPGSRRGRILAVPPLDRAEPQLPHPADFAILTRKLTKSYRNPWTLQVARGIEDLDLDVRRGEVLGYLGPNGAGKTTTLKLLVGLHKATRGAAWVLGEPIERASSRRRLGFLPEQPYFYDYLSGVEYLELAGRLSGLGAQDAHLKAIRWLGRVGLGDRPQLRLRKYSKGMLQRLGLAAALIHDPELLILDEPMSGLDPFGRRDVRELILEQRDRGATVLFSSHILPDVEILCDRVAIILKGVLTRIATVGELVQGSSQTIEIRCAGGAELKPPEALAAHVEGKQRPHETLLTLKDERLLHDVLGWLITAGADVRAVTPQRATLEELFLATAEKVGVTPEEARRSA</sequence>
<comment type="similarity">
    <text evidence="1">Belongs to the ABC transporter superfamily.</text>
</comment>
<dbReference type="CDD" id="cd03230">
    <property type="entry name" value="ABC_DR_subfamily_A"/>
    <property type="match status" value="1"/>
</dbReference>
<dbReference type="InterPro" id="IPR027417">
    <property type="entry name" value="P-loop_NTPase"/>
</dbReference>
<keyword evidence="2" id="KW-0813">Transport</keyword>
<organism evidence="7 8">
    <name type="scientific">Eiseniibacteriota bacterium</name>
    <dbReference type="NCBI Taxonomy" id="2212470"/>
    <lineage>
        <taxon>Bacteria</taxon>
        <taxon>Candidatus Eiseniibacteriota</taxon>
    </lineage>
</organism>
<evidence type="ECO:0000256" key="5">
    <source>
        <dbReference type="SAM" id="MobiDB-lite"/>
    </source>
</evidence>
<evidence type="ECO:0000256" key="3">
    <source>
        <dbReference type="ARBA" id="ARBA00022741"/>
    </source>
</evidence>
<evidence type="ECO:0000256" key="1">
    <source>
        <dbReference type="ARBA" id="ARBA00005417"/>
    </source>
</evidence>
<dbReference type="AlphaFoldDB" id="A0A538UBJ7"/>
<evidence type="ECO:0000256" key="2">
    <source>
        <dbReference type="ARBA" id="ARBA00022448"/>
    </source>
</evidence>
<evidence type="ECO:0000259" key="6">
    <source>
        <dbReference type="PROSITE" id="PS50893"/>
    </source>
</evidence>
<name>A0A538UBJ7_UNCEI</name>